<reference evidence="1 2" key="1">
    <citation type="submission" date="2015-08" db="EMBL/GenBank/DDBJ databases">
        <title>Next Generation Sequencing and Analysis of the Genome of Puccinia sorghi L Schw, the Causal Agent of Maize Common Rust.</title>
        <authorList>
            <person name="Rochi L."/>
            <person name="Burguener G."/>
            <person name="Darino M."/>
            <person name="Turjanski A."/>
            <person name="Kreff E."/>
            <person name="Dieguez M.J."/>
            <person name="Sacco F."/>
        </authorList>
    </citation>
    <scope>NUCLEOTIDE SEQUENCE [LARGE SCALE GENOMIC DNA]</scope>
    <source>
        <strain evidence="1 2">RO10H11247</strain>
    </source>
</reference>
<dbReference type="EMBL" id="LAVV01008957">
    <property type="protein sequence ID" value="KNZ51549.1"/>
    <property type="molecule type" value="Genomic_DNA"/>
</dbReference>
<keyword evidence="2" id="KW-1185">Reference proteome</keyword>
<evidence type="ECO:0000313" key="2">
    <source>
        <dbReference type="Proteomes" id="UP000037035"/>
    </source>
</evidence>
<dbReference type="AlphaFoldDB" id="A0A0L6USR6"/>
<comment type="caution">
    <text evidence="1">The sequence shown here is derived from an EMBL/GenBank/DDBJ whole genome shotgun (WGS) entry which is preliminary data.</text>
</comment>
<protein>
    <submittedName>
        <fullName evidence="1">Uncharacterized protein</fullName>
    </submittedName>
</protein>
<name>A0A0L6USR6_9BASI</name>
<gene>
    <name evidence="1" type="ORF">VP01_390g6</name>
</gene>
<dbReference type="Proteomes" id="UP000037035">
    <property type="component" value="Unassembled WGS sequence"/>
</dbReference>
<organism evidence="1 2">
    <name type="scientific">Puccinia sorghi</name>
    <dbReference type="NCBI Taxonomy" id="27349"/>
    <lineage>
        <taxon>Eukaryota</taxon>
        <taxon>Fungi</taxon>
        <taxon>Dikarya</taxon>
        <taxon>Basidiomycota</taxon>
        <taxon>Pucciniomycotina</taxon>
        <taxon>Pucciniomycetes</taxon>
        <taxon>Pucciniales</taxon>
        <taxon>Pucciniaceae</taxon>
        <taxon>Puccinia</taxon>
    </lineage>
</organism>
<accession>A0A0L6USR6</accession>
<dbReference type="VEuPathDB" id="FungiDB:VP01_390g6"/>
<sequence length="83" mass="9463">MQKHSQSLSGLQCAKGSKKGVLRLGPRIWDRRKSSLKLSKPRYISFTQDVWMAPNCTGFIVITTDFINSKYNLIDFTISIQPD</sequence>
<proteinExistence type="predicted"/>
<evidence type="ECO:0000313" key="1">
    <source>
        <dbReference type="EMBL" id="KNZ51549.1"/>
    </source>
</evidence>